<gene>
    <name evidence="2" type="ORF">BYL167_LOCUS35034</name>
</gene>
<dbReference type="PANTHER" id="PTHR46601:SF1">
    <property type="entry name" value="ADF-H DOMAIN-CONTAINING PROTEIN"/>
    <property type="match status" value="1"/>
</dbReference>
<dbReference type="PANTHER" id="PTHR46601">
    <property type="entry name" value="ULP_PROTEASE DOMAIN-CONTAINING PROTEIN"/>
    <property type="match status" value="1"/>
</dbReference>
<dbReference type="AlphaFoldDB" id="A0A8S2X599"/>
<dbReference type="Proteomes" id="UP000681967">
    <property type="component" value="Unassembled WGS sequence"/>
</dbReference>
<evidence type="ECO:0000313" key="2">
    <source>
        <dbReference type="EMBL" id="CAF4478999.1"/>
    </source>
</evidence>
<keyword evidence="1" id="KW-0732">Signal</keyword>
<name>A0A8S2X599_9BILA</name>
<sequence length="507" mass="59129">MPYKKKLGVLILHTLVVHGLVQNQRILKPVGSLTQHKPKPCYEALPNVSDDSFDLEAMDVQFEDEMEKVDSPCLEESIIEKEVAKDKLNAVFQILNIEKIRDDRRFKKIREQIDYVYRHLKHLCDILEENDSNEVHDMNPDSIRIKESNELLYGVKELFQQSTYEEQVRLMTIAPNSWGRIAIAQWFGASDHQARLSILLRRDRGVLAFPEYTRGNKFLDEDTVQSVVQFYLQDGVSRVSSNSKDVLKIKNELVPVRFMEMSIGEVLRKFYDDHPAIRVAHSYFNREQRNFINELRIKSSPLSYAVVQIDFAENYTFLRQREVQAAHWNNQQATLFTIHIKIGSEHKNMLIIRDYMRHDTAFVFCAQRLIIDYLRKHYPDVKKVNYLSDGAPAHFKNHFNMINLQYHQHDFNISTSWTFSASGHGKGPCDGIGGVVKSSANRHILLSNTVISCAEDFFNFTKKFNEDAAKSSQMNEPPINVYYLKRNDIETVTEDLLTERWYKKKVI</sequence>
<dbReference type="EMBL" id="CAJOBH010072601">
    <property type="protein sequence ID" value="CAF4478999.1"/>
    <property type="molecule type" value="Genomic_DNA"/>
</dbReference>
<evidence type="ECO:0000256" key="1">
    <source>
        <dbReference type="SAM" id="SignalP"/>
    </source>
</evidence>
<feature type="signal peptide" evidence="1">
    <location>
        <begin position="1"/>
        <end position="19"/>
    </location>
</feature>
<reference evidence="2" key="1">
    <citation type="submission" date="2021-02" db="EMBL/GenBank/DDBJ databases">
        <authorList>
            <person name="Nowell W R."/>
        </authorList>
    </citation>
    <scope>NUCLEOTIDE SEQUENCE</scope>
</reference>
<feature type="chain" id="PRO_5035889028" evidence="1">
    <location>
        <begin position="20"/>
        <end position="507"/>
    </location>
</feature>
<comment type="caution">
    <text evidence="2">The sequence shown here is derived from an EMBL/GenBank/DDBJ whole genome shotgun (WGS) entry which is preliminary data.</text>
</comment>
<accession>A0A8S2X599</accession>
<organism evidence="2 3">
    <name type="scientific">Rotaria magnacalcarata</name>
    <dbReference type="NCBI Taxonomy" id="392030"/>
    <lineage>
        <taxon>Eukaryota</taxon>
        <taxon>Metazoa</taxon>
        <taxon>Spiralia</taxon>
        <taxon>Gnathifera</taxon>
        <taxon>Rotifera</taxon>
        <taxon>Eurotatoria</taxon>
        <taxon>Bdelloidea</taxon>
        <taxon>Philodinida</taxon>
        <taxon>Philodinidae</taxon>
        <taxon>Rotaria</taxon>
    </lineage>
</organism>
<proteinExistence type="predicted"/>
<evidence type="ECO:0000313" key="3">
    <source>
        <dbReference type="Proteomes" id="UP000681967"/>
    </source>
</evidence>
<protein>
    <submittedName>
        <fullName evidence="2">Uncharacterized protein</fullName>
    </submittedName>
</protein>